<evidence type="ECO:0000259" key="5">
    <source>
        <dbReference type="Pfam" id="PF14432"/>
    </source>
</evidence>
<keyword evidence="2" id="KW-0677">Repeat</keyword>
<dbReference type="InterPro" id="IPR011990">
    <property type="entry name" value="TPR-like_helical_dom_sf"/>
</dbReference>
<evidence type="ECO:0000313" key="6">
    <source>
        <dbReference type="EMBL" id="GER53611.1"/>
    </source>
</evidence>
<dbReference type="FunFam" id="1.25.40.10:FF:000158">
    <property type="entry name" value="pentatricopeptide repeat-containing protein At2g33680"/>
    <property type="match status" value="1"/>
</dbReference>
<dbReference type="GO" id="GO:0008270">
    <property type="term" value="F:zinc ion binding"/>
    <property type="evidence" value="ECO:0007669"/>
    <property type="project" value="InterPro"/>
</dbReference>
<dbReference type="NCBIfam" id="TIGR00756">
    <property type="entry name" value="PPR"/>
    <property type="match status" value="1"/>
</dbReference>
<dbReference type="Pfam" id="PF14432">
    <property type="entry name" value="DYW_deaminase"/>
    <property type="match status" value="1"/>
</dbReference>
<proteinExistence type="inferred from homology"/>
<comment type="caution">
    <text evidence="6">The sequence shown here is derived from an EMBL/GenBank/DDBJ whole genome shotgun (WGS) entry which is preliminary data.</text>
</comment>
<name>A0A5A7RBB7_STRAF</name>
<reference evidence="7" key="1">
    <citation type="journal article" date="2019" name="Curr. Biol.">
        <title>Genome Sequence of Striga asiatica Provides Insight into the Evolution of Plant Parasitism.</title>
        <authorList>
            <person name="Yoshida S."/>
            <person name="Kim S."/>
            <person name="Wafula E.K."/>
            <person name="Tanskanen J."/>
            <person name="Kim Y.M."/>
            <person name="Honaas L."/>
            <person name="Yang Z."/>
            <person name="Spallek T."/>
            <person name="Conn C.E."/>
            <person name="Ichihashi Y."/>
            <person name="Cheong K."/>
            <person name="Cui S."/>
            <person name="Der J.P."/>
            <person name="Gundlach H."/>
            <person name="Jiao Y."/>
            <person name="Hori C."/>
            <person name="Ishida J.K."/>
            <person name="Kasahara H."/>
            <person name="Kiba T."/>
            <person name="Kim M.S."/>
            <person name="Koo N."/>
            <person name="Laohavisit A."/>
            <person name="Lee Y.H."/>
            <person name="Lumba S."/>
            <person name="McCourt P."/>
            <person name="Mortimer J.C."/>
            <person name="Mutuku J.M."/>
            <person name="Nomura T."/>
            <person name="Sasaki-Sekimoto Y."/>
            <person name="Seto Y."/>
            <person name="Wang Y."/>
            <person name="Wakatake T."/>
            <person name="Sakakibara H."/>
            <person name="Demura T."/>
            <person name="Yamaguchi S."/>
            <person name="Yoneyama K."/>
            <person name="Manabe R.I."/>
            <person name="Nelson D.C."/>
            <person name="Schulman A.H."/>
            <person name="Timko M.P."/>
            <person name="dePamphilis C.W."/>
            <person name="Choi D."/>
            <person name="Shirasu K."/>
        </authorList>
    </citation>
    <scope>NUCLEOTIDE SEQUENCE [LARGE SCALE GENOMIC DNA]</scope>
    <source>
        <strain evidence="7">cv. UVA1</strain>
    </source>
</reference>
<comment type="similarity">
    <text evidence="1">Belongs to the PPR family. PCMP-H subfamily.</text>
</comment>
<keyword evidence="7" id="KW-1185">Reference proteome</keyword>
<organism evidence="6 7">
    <name type="scientific">Striga asiatica</name>
    <name type="common">Asiatic witchweed</name>
    <name type="synonym">Buchnera asiatica</name>
    <dbReference type="NCBI Taxonomy" id="4170"/>
    <lineage>
        <taxon>Eukaryota</taxon>
        <taxon>Viridiplantae</taxon>
        <taxon>Streptophyta</taxon>
        <taxon>Embryophyta</taxon>
        <taxon>Tracheophyta</taxon>
        <taxon>Spermatophyta</taxon>
        <taxon>Magnoliopsida</taxon>
        <taxon>eudicotyledons</taxon>
        <taxon>Gunneridae</taxon>
        <taxon>Pentapetalae</taxon>
        <taxon>asterids</taxon>
        <taxon>lamiids</taxon>
        <taxon>Lamiales</taxon>
        <taxon>Orobanchaceae</taxon>
        <taxon>Buchnereae</taxon>
        <taxon>Striga</taxon>
    </lineage>
</organism>
<dbReference type="InterPro" id="IPR002885">
    <property type="entry name" value="PPR_rpt"/>
</dbReference>
<dbReference type="GO" id="GO:0009451">
    <property type="term" value="P:RNA modification"/>
    <property type="evidence" value="ECO:0007669"/>
    <property type="project" value="InterPro"/>
</dbReference>
<dbReference type="AlphaFoldDB" id="A0A5A7RBB7"/>
<dbReference type="EMBL" id="BKCP01010626">
    <property type="protein sequence ID" value="GER53611.1"/>
    <property type="molecule type" value="Genomic_DNA"/>
</dbReference>
<accession>A0A5A7RBB7</accession>
<dbReference type="InterPro" id="IPR032867">
    <property type="entry name" value="DYW_dom"/>
</dbReference>
<evidence type="ECO:0000256" key="1">
    <source>
        <dbReference type="ARBA" id="ARBA00006643"/>
    </source>
</evidence>
<dbReference type="PANTHER" id="PTHR47926:SF388">
    <property type="entry name" value="DYW DOMAIN-CONTAINING PROTEIN"/>
    <property type="match status" value="1"/>
</dbReference>
<dbReference type="InterPro" id="IPR046960">
    <property type="entry name" value="PPR_At4g14850-like_plant"/>
</dbReference>
<dbReference type="Gene3D" id="1.25.40.10">
    <property type="entry name" value="Tetratricopeptide repeat domain"/>
    <property type="match status" value="1"/>
</dbReference>
<evidence type="ECO:0000256" key="3">
    <source>
        <dbReference type="PROSITE-ProRule" id="PRU00708"/>
    </source>
</evidence>
<evidence type="ECO:0000313" key="7">
    <source>
        <dbReference type="Proteomes" id="UP000325081"/>
    </source>
</evidence>
<gene>
    <name evidence="6" type="ORF">STAS_31132</name>
</gene>
<dbReference type="PANTHER" id="PTHR47926">
    <property type="entry name" value="PENTATRICOPEPTIDE REPEAT-CONTAINING PROTEIN"/>
    <property type="match status" value="1"/>
</dbReference>
<dbReference type="Pfam" id="PF01535">
    <property type="entry name" value="PPR"/>
    <property type="match status" value="4"/>
</dbReference>
<dbReference type="PROSITE" id="PS51375">
    <property type="entry name" value="PPR"/>
    <property type="match status" value="2"/>
</dbReference>
<feature type="repeat" description="PPR" evidence="3">
    <location>
        <begin position="296"/>
        <end position="330"/>
    </location>
</feature>
<feature type="compositionally biased region" description="Polar residues" evidence="4">
    <location>
        <begin position="85"/>
        <end position="96"/>
    </location>
</feature>
<feature type="compositionally biased region" description="Polar residues" evidence="4">
    <location>
        <begin position="103"/>
        <end position="120"/>
    </location>
</feature>
<feature type="domain" description="DYW" evidence="5">
    <location>
        <begin position="503"/>
        <end position="595"/>
    </location>
</feature>
<feature type="repeat" description="PPR" evidence="3">
    <location>
        <begin position="265"/>
        <end position="295"/>
    </location>
</feature>
<dbReference type="OrthoDB" id="1932290at2759"/>
<sequence>MYSRRASLVALKSLQPLLKVRRANAPEFPCPIAVLDFVRNLGTATERSDIYSLDVGFVENQAFESSYNQSGSPYGRNLGGIEGIQNPSRVYGQNPNGRYGDSTAESSGAFNTNQSSQHNQNPIRLYGQNFDLQPGNFEPLENGLVNANHNNGPGQGTFGVSSGENGNMLGQNVYNQSMYQQVVAGQFHNNDPQSQPVSRLVNLDEFTKEGKVEEAVKLLAELRNEGIHIDLPRYTALMKACGENEALEEAKSIHKHLTSSGENLEIWTYNLIMDTYLKCGSTNDAFSVFNQMPKRNLTSWDVIISGLAKNGYGEEATILFSDFKSSGLKPDGQFFIGVFHACGVLGDTVEGMLHFESMRNNYGIAPTMEHYVGIVDMFGNAGFLDEALEFIEKLKIEPSLEIWETLLKYCRIHGNTELGDRCVELIELADPTRLNDQHREGLIPVDPSEIAKEKEKRKLKKGQNLLELRSRTHEYVAGDRSHPDHEKVYALLKGLKEQMKEAGYVPELRFVLHDVDQEVKEEALMAHSERLAAGQGLLNSPARAQLRVIKNLRSCVDCHNAFKIISKIVGREIIARDAKRFHHFKDGMCSCNDYW</sequence>
<dbReference type="GO" id="GO:0003723">
    <property type="term" value="F:RNA binding"/>
    <property type="evidence" value="ECO:0007669"/>
    <property type="project" value="InterPro"/>
</dbReference>
<evidence type="ECO:0000256" key="4">
    <source>
        <dbReference type="SAM" id="MobiDB-lite"/>
    </source>
</evidence>
<dbReference type="Proteomes" id="UP000325081">
    <property type="component" value="Unassembled WGS sequence"/>
</dbReference>
<feature type="region of interest" description="Disordered" evidence="4">
    <location>
        <begin position="85"/>
        <end position="120"/>
    </location>
</feature>
<dbReference type="GO" id="GO:0099402">
    <property type="term" value="P:plant organ development"/>
    <property type="evidence" value="ECO:0007669"/>
    <property type="project" value="UniProtKB-ARBA"/>
</dbReference>
<evidence type="ECO:0000256" key="2">
    <source>
        <dbReference type="ARBA" id="ARBA00022737"/>
    </source>
</evidence>
<protein>
    <submittedName>
        <fullName evidence="6">Pentatricopeptide repeat protein</fullName>
    </submittedName>
</protein>